<comment type="caution">
    <text evidence="5">The sequence shown here is derived from an EMBL/GenBank/DDBJ whole genome shotgun (WGS) entry which is preliminary data.</text>
</comment>
<evidence type="ECO:0000259" key="4">
    <source>
        <dbReference type="Pfam" id="PF01551"/>
    </source>
</evidence>
<evidence type="ECO:0000313" key="5">
    <source>
        <dbReference type="EMBL" id="MCQ1951441.1"/>
    </source>
</evidence>
<sequence>MKRTHALLLAAVLAVFVPGAAAAGPHSAATATASATAYSPPWTWPLDPVPALLRPFDPPAQPWLAGHRGIDVAAAEGSAVLAPADGRVIFARRVVDRPVLTIDHGGGLKSSFEPVEASVPVGTVVSKGTAVGSVRAGSHCGPGCMHWGVRLNGEYMDPLAYVSDRRPSVLLPVGRSTQQMSGQVPSDTADVPAPTPHGILRRRAPPSTRPHRRPVPPSARPVKRPG</sequence>
<evidence type="ECO:0000313" key="6">
    <source>
        <dbReference type="Proteomes" id="UP001206924"/>
    </source>
</evidence>
<dbReference type="RefSeq" id="WP_255866464.1">
    <property type="nucleotide sequence ID" value="NZ_CP104263.1"/>
</dbReference>
<dbReference type="PANTHER" id="PTHR21666">
    <property type="entry name" value="PEPTIDASE-RELATED"/>
    <property type="match status" value="1"/>
</dbReference>
<feature type="chain" id="PRO_5046939669" evidence="3">
    <location>
        <begin position="23"/>
        <end position="226"/>
    </location>
</feature>
<keyword evidence="6" id="KW-1185">Reference proteome</keyword>
<protein>
    <submittedName>
        <fullName evidence="5">M23 family metallopeptidase</fullName>
    </submittedName>
</protein>
<keyword evidence="1 3" id="KW-0732">Signal</keyword>
<organism evidence="5 6">
    <name type="scientific">Arthrobacter jinronghuae</name>
    <dbReference type="NCBI Taxonomy" id="2964609"/>
    <lineage>
        <taxon>Bacteria</taxon>
        <taxon>Bacillati</taxon>
        <taxon>Actinomycetota</taxon>
        <taxon>Actinomycetes</taxon>
        <taxon>Micrococcales</taxon>
        <taxon>Micrococcaceae</taxon>
        <taxon>Arthrobacter</taxon>
    </lineage>
</organism>
<proteinExistence type="predicted"/>
<name>A0ABT1NUN3_9MICC</name>
<feature type="region of interest" description="Disordered" evidence="2">
    <location>
        <begin position="176"/>
        <end position="226"/>
    </location>
</feature>
<evidence type="ECO:0000256" key="1">
    <source>
        <dbReference type="ARBA" id="ARBA00022729"/>
    </source>
</evidence>
<dbReference type="InterPro" id="IPR011055">
    <property type="entry name" value="Dup_hybrid_motif"/>
</dbReference>
<feature type="signal peptide" evidence="3">
    <location>
        <begin position="1"/>
        <end position="22"/>
    </location>
</feature>
<reference evidence="5 6" key="1">
    <citation type="submission" date="2022-07" db="EMBL/GenBank/DDBJ databases">
        <title>Novel species in genus Arthrobacter.</title>
        <authorList>
            <person name="Liu Y."/>
        </authorList>
    </citation>
    <scope>NUCLEOTIDE SEQUENCE [LARGE SCALE GENOMIC DNA]</scope>
    <source>
        <strain evidence="6">zg-Y859</strain>
    </source>
</reference>
<dbReference type="CDD" id="cd12797">
    <property type="entry name" value="M23_peptidase"/>
    <property type="match status" value="1"/>
</dbReference>
<dbReference type="Proteomes" id="UP001206924">
    <property type="component" value="Unassembled WGS sequence"/>
</dbReference>
<dbReference type="Gene3D" id="2.70.70.10">
    <property type="entry name" value="Glucose Permease (Domain IIA)"/>
    <property type="match status" value="1"/>
</dbReference>
<accession>A0ABT1NUN3</accession>
<dbReference type="InterPro" id="IPR050570">
    <property type="entry name" value="Cell_wall_metabolism_enzyme"/>
</dbReference>
<feature type="compositionally biased region" description="Polar residues" evidence="2">
    <location>
        <begin position="176"/>
        <end position="186"/>
    </location>
</feature>
<dbReference type="Pfam" id="PF01551">
    <property type="entry name" value="Peptidase_M23"/>
    <property type="match status" value="1"/>
</dbReference>
<evidence type="ECO:0000256" key="2">
    <source>
        <dbReference type="SAM" id="MobiDB-lite"/>
    </source>
</evidence>
<dbReference type="InterPro" id="IPR016047">
    <property type="entry name" value="M23ase_b-sheet_dom"/>
</dbReference>
<feature type="domain" description="M23ase beta-sheet core" evidence="4">
    <location>
        <begin position="66"/>
        <end position="158"/>
    </location>
</feature>
<feature type="compositionally biased region" description="Basic residues" evidence="2">
    <location>
        <begin position="199"/>
        <end position="214"/>
    </location>
</feature>
<evidence type="ECO:0000256" key="3">
    <source>
        <dbReference type="SAM" id="SignalP"/>
    </source>
</evidence>
<dbReference type="SUPFAM" id="SSF51261">
    <property type="entry name" value="Duplicated hybrid motif"/>
    <property type="match status" value="1"/>
</dbReference>
<gene>
    <name evidence="5" type="ORF">NNX28_16085</name>
</gene>
<dbReference type="PANTHER" id="PTHR21666:SF289">
    <property type="entry name" value="L-ALA--D-GLU ENDOPEPTIDASE"/>
    <property type="match status" value="1"/>
</dbReference>
<dbReference type="EMBL" id="JANFLP010000017">
    <property type="protein sequence ID" value="MCQ1951441.1"/>
    <property type="molecule type" value="Genomic_DNA"/>
</dbReference>